<dbReference type="SUPFAM" id="SSF51197">
    <property type="entry name" value="Clavaminate synthase-like"/>
    <property type="match status" value="1"/>
</dbReference>
<proteinExistence type="predicted"/>
<evidence type="ECO:0000256" key="1">
    <source>
        <dbReference type="ARBA" id="ARBA00023002"/>
    </source>
</evidence>
<dbReference type="InterPro" id="IPR003819">
    <property type="entry name" value="TauD/TfdA-like"/>
</dbReference>
<sequence length="217" mass="23930">MTSRLEDLAVQALKEGWASGSGSFASLRLNASTMGWSEVTFRGTDSPVTSLRPLDTTEAKPNSLSSRYGKGTQPLHTDGAHLPEPPDFVLLLAEKPSEVPTLLWKCRIIDYQRPSYNDLRHGVFLVNNGSESFFRTAASGLDLRYDPGCMTPCDERSRRAADFFTDATKSVVEHHWDEPGKVLLINNRRVLHARAAAEDEPDREITRVAFRAGAAGA</sequence>
<evidence type="ECO:0000313" key="6">
    <source>
        <dbReference type="Proteomes" id="UP000312512"/>
    </source>
</evidence>
<name>A0A5C4WVN5_9ACTN</name>
<dbReference type="Proteomes" id="UP000312512">
    <property type="component" value="Unassembled WGS sequence"/>
</dbReference>
<feature type="region of interest" description="Disordered" evidence="3">
    <location>
        <begin position="47"/>
        <end position="80"/>
    </location>
</feature>
<keyword evidence="6" id="KW-1185">Reference proteome</keyword>
<dbReference type="GO" id="GO:0016491">
    <property type="term" value="F:oxidoreductase activity"/>
    <property type="evidence" value="ECO:0007669"/>
    <property type="project" value="UniProtKB-KW"/>
</dbReference>
<keyword evidence="2" id="KW-0408">Iron</keyword>
<dbReference type="InterPro" id="IPR042098">
    <property type="entry name" value="TauD-like_sf"/>
</dbReference>
<organism evidence="5 6">
    <name type="scientific">Nonomuraea phyllanthi</name>
    <dbReference type="NCBI Taxonomy" id="2219224"/>
    <lineage>
        <taxon>Bacteria</taxon>
        <taxon>Bacillati</taxon>
        <taxon>Actinomycetota</taxon>
        <taxon>Actinomycetes</taxon>
        <taxon>Streptosporangiales</taxon>
        <taxon>Streptosporangiaceae</taxon>
        <taxon>Nonomuraea</taxon>
    </lineage>
</organism>
<dbReference type="EMBL" id="VDLX02000001">
    <property type="protein sequence ID" value="KAB8197654.1"/>
    <property type="molecule type" value="Genomic_DNA"/>
</dbReference>
<dbReference type="OrthoDB" id="3540068at2"/>
<protein>
    <recommendedName>
        <fullName evidence="4">TauD/TfdA-like domain-containing protein</fullName>
    </recommendedName>
</protein>
<evidence type="ECO:0000256" key="3">
    <source>
        <dbReference type="SAM" id="MobiDB-lite"/>
    </source>
</evidence>
<feature type="domain" description="TauD/TfdA-like" evidence="4">
    <location>
        <begin position="154"/>
        <end position="208"/>
    </location>
</feature>
<accession>A0A5C4WVN5</accession>
<comment type="caution">
    <text evidence="5">The sequence shown here is derived from an EMBL/GenBank/DDBJ whole genome shotgun (WGS) entry which is preliminary data.</text>
</comment>
<dbReference type="Gene3D" id="3.60.130.10">
    <property type="entry name" value="Clavaminate synthase-like"/>
    <property type="match status" value="1"/>
</dbReference>
<evidence type="ECO:0000256" key="2">
    <source>
        <dbReference type="ARBA" id="ARBA00023004"/>
    </source>
</evidence>
<keyword evidence="1" id="KW-0560">Oxidoreductase</keyword>
<reference evidence="5 6" key="1">
    <citation type="submission" date="2019-10" db="EMBL/GenBank/DDBJ databases">
        <title>Nonomuraea sp. nov., isolated from Phyllanthus amarus.</title>
        <authorList>
            <person name="Klykleung N."/>
            <person name="Tanasupawat S."/>
        </authorList>
    </citation>
    <scope>NUCLEOTIDE SEQUENCE [LARGE SCALE GENOMIC DNA]</scope>
    <source>
        <strain evidence="5 6">PA1-10</strain>
    </source>
</reference>
<evidence type="ECO:0000259" key="4">
    <source>
        <dbReference type="Pfam" id="PF02668"/>
    </source>
</evidence>
<dbReference type="Pfam" id="PF02668">
    <property type="entry name" value="TauD"/>
    <property type="match status" value="1"/>
</dbReference>
<dbReference type="RefSeq" id="WP_139628337.1">
    <property type="nucleotide sequence ID" value="NZ_VDLX02000001.1"/>
</dbReference>
<evidence type="ECO:0000313" key="5">
    <source>
        <dbReference type="EMBL" id="KAB8197654.1"/>
    </source>
</evidence>
<gene>
    <name evidence="5" type="ORF">FH608_003735</name>
</gene>
<dbReference type="AlphaFoldDB" id="A0A5C4WVN5"/>